<evidence type="ECO:0000259" key="5">
    <source>
        <dbReference type="Pfam" id="PF06271"/>
    </source>
</evidence>
<dbReference type="RefSeq" id="WP_188613525.1">
    <property type="nucleotide sequence ID" value="NZ_BMJT01000002.1"/>
</dbReference>
<keyword evidence="4" id="KW-0472">Membrane</keyword>
<proteinExistence type="predicted"/>
<dbReference type="EMBL" id="BMJT01000002">
    <property type="protein sequence ID" value="GGG14410.1"/>
    <property type="molecule type" value="Genomic_DNA"/>
</dbReference>
<name>A0A917LCR7_9BACI</name>
<comment type="subcellular location">
    <subcellularLocation>
        <location evidence="1">Membrane</location>
        <topology evidence="1">Multi-pass membrane protein</topology>
    </subcellularLocation>
</comment>
<reference evidence="6" key="1">
    <citation type="journal article" date="2014" name="Int. J. Syst. Evol. Microbiol.">
        <title>Complete genome sequence of Corynebacterium casei LMG S-19264T (=DSM 44701T), isolated from a smear-ripened cheese.</title>
        <authorList>
            <consortium name="US DOE Joint Genome Institute (JGI-PGF)"/>
            <person name="Walter F."/>
            <person name="Albersmeier A."/>
            <person name="Kalinowski J."/>
            <person name="Ruckert C."/>
        </authorList>
    </citation>
    <scope>NUCLEOTIDE SEQUENCE</scope>
    <source>
        <strain evidence="6">CGMCC 1.15760</strain>
    </source>
</reference>
<dbReference type="AlphaFoldDB" id="A0A917LCR7"/>
<keyword evidence="7" id="KW-1185">Reference proteome</keyword>
<dbReference type="InterPro" id="IPR010432">
    <property type="entry name" value="RDD"/>
</dbReference>
<evidence type="ECO:0000256" key="3">
    <source>
        <dbReference type="ARBA" id="ARBA00022989"/>
    </source>
</evidence>
<evidence type="ECO:0000256" key="1">
    <source>
        <dbReference type="ARBA" id="ARBA00004141"/>
    </source>
</evidence>
<evidence type="ECO:0000256" key="4">
    <source>
        <dbReference type="ARBA" id="ARBA00023136"/>
    </source>
</evidence>
<keyword evidence="3" id="KW-1133">Transmembrane helix</keyword>
<evidence type="ECO:0000313" key="7">
    <source>
        <dbReference type="Proteomes" id="UP000616608"/>
    </source>
</evidence>
<dbReference type="GO" id="GO:0016020">
    <property type="term" value="C:membrane"/>
    <property type="evidence" value="ECO:0007669"/>
    <property type="project" value="UniProtKB-SubCell"/>
</dbReference>
<gene>
    <name evidence="6" type="ORF">GCM10007425_05860</name>
</gene>
<dbReference type="Pfam" id="PF06271">
    <property type="entry name" value="RDD"/>
    <property type="match status" value="1"/>
</dbReference>
<feature type="domain" description="RDD" evidence="5">
    <location>
        <begin position="7"/>
        <end position="91"/>
    </location>
</feature>
<keyword evidence="2" id="KW-0812">Transmembrane</keyword>
<dbReference type="Proteomes" id="UP000616608">
    <property type="component" value="Unassembled WGS sequence"/>
</dbReference>
<accession>A0A917LCR7</accession>
<evidence type="ECO:0000313" key="6">
    <source>
        <dbReference type="EMBL" id="GGG14410.1"/>
    </source>
</evidence>
<reference evidence="6" key="2">
    <citation type="submission" date="2020-09" db="EMBL/GenBank/DDBJ databases">
        <authorList>
            <person name="Sun Q."/>
            <person name="Zhou Y."/>
        </authorList>
    </citation>
    <scope>NUCLEOTIDE SEQUENCE</scope>
    <source>
        <strain evidence="6">CGMCC 1.15760</strain>
    </source>
</reference>
<protein>
    <recommendedName>
        <fullName evidence="5">RDD domain-containing protein</fullName>
    </recommendedName>
</protein>
<organism evidence="6 7">
    <name type="scientific">Lysinibacillus alkalisoli</name>
    <dbReference type="NCBI Taxonomy" id="1911548"/>
    <lineage>
        <taxon>Bacteria</taxon>
        <taxon>Bacillati</taxon>
        <taxon>Bacillota</taxon>
        <taxon>Bacilli</taxon>
        <taxon>Bacillales</taxon>
        <taxon>Bacillaceae</taxon>
        <taxon>Lysinibacillus</taxon>
    </lineage>
</organism>
<sequence length="132" mass="15032">MQSLTKKRLKAFAIDIAVSTVVSLGVETLLRKKIKSEFVHAVVTPTVVMYGLEYVQMRKCGQTLGYKQQGLTLTDEEGNTPTCEQLTKRMFYRDYVSTVKYLTDRKQFEQKEGAILPHDAFTHTVVHEGNTK</sequence>
<evidence type="ECO:0000256" key="2">
    <source>
        <dbReference type="ARBA" id="ARBA00022692"/>
    </source>
</evidence>
<comment type="caution">
    <text evidence="6">The sequence shown here is derived from an EMBL/GenBank/DDBJ whole genome shotgun (WGS) entry which is preliminary data.</text>
</comment>